<organism evidence="1 2">
    <name type="scientific">Pseudoxanthomonas putridarboris</name>
    <dbReference type="NCBI Taxonomy" id="752605"/>
    <lineage>
        <taxon>Bacteria</taxon>
        <taxon>Pseudomonadati</taxon>
        <taxon>Pseudomonadota</taxon>
        <taxon>Gammaproteobacteria</taxon>
        <taxon>Lysobacterales</taxon>
        <taxon>Lysobacteraceae</taxon>
        <taxon>Pseudoxanthomonas</taxon>
    </lineage>
</organism>
<sequence>MRIECFAESRLQCQRQMLHRAAAAVGKLEQYPTGPVMEVKGSVGRANRPSWVLIGAF</sequence>
<protein>
    <submittedName>
        <fullName evidence="1">Uncharacterized protein</fullName>
    </submittedName>
</protein>
<name>A0ABU9J342_9GAMM</name>
<evidence type="ECO:0000313" key="1">
    <source>
        <dbReference type="EMBL" id="MEL1265660.1"/>
    </source>
</evidence>
<proteinExistence type="predicted"/>
<dbReference type="EMBL" id="JBBWWT010000007">
    <property type="protein sequence ID" value="MEL1265660.1"/>
    <property type="molecule type" value="Genomic_DNA"/>
</dbReference>
<dbReference type="Proteomes" id="UP001459204">
    <property type="component" value="Unassembled WGS sequence"/>
</dbReference>
<accession>A0ABU9J342</accession>
<reference evidence="1 2" key="1">
    <citation type="submission" date="2024-04" db="EMBL/GenBank/DDBJ databases">
        <title>Draft genome sequence of Pseudoxanthomonas putridarboris WD12.</title>
        <authorList>
            <person name="Oh J."/>
        </authorList>
    </citation>
    <scope>NUCLEOTIDE SEQUENCE [LARGE SCALE GENOMIC DNA]</scope>
    <source>
        <strain evidence="1 2">WD12</strain>
    </source>
</reference>
<gene>
    <name evidence="1" type="ORF">AAD027_14970</name>
</gene>
<evidence type="ECO:0000313" key="2">
    <source>
        <dbReference type="Proteomes" id="UP001459204"/>
    </source>
</evidence>
<keyword evidence="2" id="KW-1185">Reference proteome</keyword>
<comment type="caution">
    <text evidence="1">The sequence shown here is derived from an EMBL/GenBank/DDBJ whole genome shotgun (WGS) entry which is preliminary data.</text>
</comment>